<accession>A0ABC9X7V4</accession>
<evidence type="ECO:0000313" key="2">
    <source>
        <dbReference type="Proteomes" id="UP001623348"/>
    </source>
</evidence>
<reference evidence="1 2" key="1">
    <citation type="submission" date="2024-06" db="EMBL/GenBank/DDBJ databases">
        <title>The draft genome of Grus japonensis, version 3.</title>
        <authorList>
            <person name="Nabeshima K."/>
            <person name="Suzuki S."/>
            <person name="Onuma M."/>
        </authorList>
    </citation>
    <scope>NUCLEOTIDE SEQUENCE [LARGE SCALE GENOMIC DNA]</scope>
    <source>
        <strain evidence="1 2">451A</strain>
    </source>
</reference>
<sequence length="89" mass="10234">MAKASPCRVQACLCQSPSLLHQHELHLFLRLQQMDPSLNPSIARKAKEVVQTVPSWEPFTMPEVRRLDSYTSRWLPLEGVKYTEVILCV</sequence>
<organism evidence="1 2">
    <name type="scientific">Grus japonensis</name>
    <name type="common">Japanese crane</name>
    <name type="synonym">Red-crowned crane</name>
    <dbReference type="NCBI Taxonomy" id="30415"/>
    <lineage>
        <taxon>Eukaryota</taxon>
        <taxon>Metazoa</taxon>
        <taxon>Chordata</taxon>
        <taxon>Craniata</taxon>
        <taxon>Vertebrata</taxon>
        <taxon>Euteleostomi</taxon>
        <taxon>Archelosauria</taxon>
        <taxon>Archosauria</taxon>
        <taxon>Dinosauria</taxon>
        <taxon>Saurischia</taxon>
        <taxon>Theropoda</taxon>
        <taxon>Coelurosauria</taxon>
        <taxon>Aves</taxon>
        <taxon>Neognathae</taxon>
        <taxon>Neoaves</taxon>
        <taxon>Gruiformes</taxon>
        <taxon>Gruidae</taxon>
        <taxon>Grus</taxon>
    </lineage>
</organism>
<evidence type="ECO:0000313" key="1">
    <source>
        <dbReference type="EMBL" id="GAB0193502.1"/>
    </source>
</evidence>
<dbReference type="Proteomes" id="UP001623348">
    <property type="component" value="Unassembled WGS sequence"/>
</dbReference>
<dbReference type="AlphaFoldDB" id="A0ABC9X7V4"/>
<proteinExistence type="predicted"/>
<name>A0ABC9X7V4_GRUJA</name>
<dbReference type="EMBL" id="BAAFJT010000009">
    <property type="protein sequence ID" value="GAB0193502.1"/>
    <property type="molecule type" value="Genomic_DNA"/>
</dbReference>
<gene>
    <name evidence="1" type="ORF">GRJ2_001815500</name>
</gene>
<protein>
    <submittedName>
        <fullName evidence="1">Uncharacterized protein</fullName>
    </submittedName>
</protein>
<comment type="caution">
    <text evidence="1">The sequence shown here is derived from an EMBL/GenBank/DDBJ whole genome shotgun (WGS) entry which is preliminary data.</text>
</comment>
<keyword evidence="2" id="KW-1185">Reference proteome</keyword>